<sequence length="429" mass="50032">MITMRIIFIGIFWSIFFLEGIRVILLTNWRFDIFLGRHWRHLQNLWMQGWVIDDPKEWAFVLIILTFIPLWLTGWAALSLIAWDQLIIKAALFPIRIFRRFFYKPVKIISNKKSGKTLKKKKSYKEIRPRSIRAPIDERMEEALPRPTTLSNQVIKNTPKQAAPAPTFPALSSPAPQETKSFDHSLFQFDDDNGDDFDFNFDAFDTPAEKPRESITPKPEPAKENSRQQSKDRNNRDRRDNNKRDNRKNQPAKPETQTTAPQHATGSTIDIIKQKGYEVITGATLHNNLIDFIGIADKQICICLLDKEPGDWLADEERFNDEEPLWFSESSHRISPVRKVDLARQALEEKLKEADFSFTIKPYVIIQLGNIINAEDMFEIWNDMNINVTRIDRGTPKELKLFAKTLDEAENHIDKEKFEKIKKLIRNIA</sequence>
<gene>
    <name evidence="3" type="ORF">IAD20_00255</name>
</gene>
<reference evidence="3" key="1">
    <citation type="submission" date="2020-10" db="EMBL/GenBank/DDBJ databases">
        <authorList>
            <person name="Gilroy R."/>
        </authorList>
    </citation>
    <scope>NUCLEOTIDE SEQUENCE</scope>
    <source>
        <strain evidence="3">ChiW3-316</strain>
    </source>
</reference>
<keyword evidence="2" id="KW-1133">Transmembrane helix</keyword>
<name>A0A9D1M286_9PROT</name>
<keyword evidence="2" id="KW-0472">Membrane</keyword>
<feature type="transmembrane region" description="Helical" evidence="2">
    <location>
        <begin position="7"/>
        <end position="25"/>
    </location>
</feature>
<organism evidence="3 4">
    <name type="scientific">Candidatus Scatocola faecipullorum</name>
    <dbReference type="NCBI Taxonomy" id="2840917"/>
    <lineage>
        <taxon>Bacteria</taxon>
        <taxon>Pseudomonadati</taxon>
        <taxon>Pseudomonadota</taxon>
        <taxon>Alphaproteobacteria</taxon>
        <taxon>Rhodospirillales</taxon>
        <taxon>Rhodospirillaceae</taxon>
        <taxon>Rhodospirillaceae incertae sedis</taxon>
        <taxon>Candidatus Scatocola</taxon>
    </lineage>
</organism>
<feature type="region of interest" description="Disordered" evidence="1">
    <location>
        <begin position="198"/>
        <end position="267"/>
    </location>
</feature>
<protein>
    <submittedName>
        <fullName evidence="3">Uncharacterized protein</fullName>
    </submittedName>
</protein>
<comment type="caution">
    <text evidence="3">The sequence shown here is derived from an EMBL/GenBank/DDBJ whole genome shotgun (WGS) entry which is preliminary data.</text>
</comment>
<accession>A0A9D1M286</accession>
<evidence type="ECO:0000313" key="4">
    <source>
        <dbReference type="Proteomes" id="UP000824107"/>
    </source>
</evidence>
<keyword evidence="2" id="KW-0812">Transmembrane</keyword>
<feature type="compositionally biased region" description="Basic and acidic residues" evidence="1">
    <location>
        <begin position="207"/>
        <end position="248"/>
    </location>
</feature>
<feature type="region of interest" description="Disordered" evidence="1">
    <location>
        <begin position="159"/>
        <end position="179"/>
    </location>
</feature>
<proteinExistence type="predicted"/>
<feature type="compositionally biased region" description="Polar residues" evidence="1">
    <location>
        <begin position="255"/>
        <end position="267"/>
    </location>
</feature>
<dbReference type="AlphaFoldDB" id="A0A9D1M286"/>
<evidence type="ECO:0000256" key="1">
    <source>
        <dbReference type="SAM" id="MobiDB-lite"/>
    </source>
</evidence>
<evidence type="ECO:0000313" key="3">
    <source>
        <dbReference type="EMBL" id="HIU52495.1"/>
    </source>
</evidence>
<dbReference type="Proteomes" id="UP000824107">
    <property type="component" value="Unassembled WGS sequence"/>
</dbReference>
<dbReference type="EMBL" id="DVNC01000002">
    <property type="protein sequence ID" value="HIU52495.1"/>
    <property type="molecule type" value="Genomic_DNA"/>
</dbReference>
<reference evidence="3" key="2">
    <citation type="journal article" date="2021" name="PeerJ">
        <title>Extensive microbial diversity within the chicken gut microbiome revealed by metagenomics and culture.</title>
        <authorList>
            <person name="Gilroy R."/>
            <person name="Ravi A."/>
            <person name="Getino M."/>
            <person name="Pursley I."/>
            <person name="Horton D.L."/>
            <person name="Alikhan N.F."/>
            <person name="Baker D."/>
            <person name="Gharbi K."/>
            <person name="Hall N."/>
            <person name="Watson M."/>
            <person name="Adriaenssens E.M."/>
            <person name="Foster-Nyarko E."/>
            <person name="Jarju S."/>
            <person name="Secka A."/>
            <person name="Antonio M."/>
            <person name="Oren A."/>
            <person name="Chaudhuri R.R."/>
            <person name="La Ragione R."/>
            <person name="Hildebrand F."/>
            <person name="Pallen M.J."/>
        </authorList>
    </citation>
    <scope>NUCLEOTIDE SEQUENCE</scope>
    <source>
        <strain evidence="3">ChiW3-316</strain>
    </source>
</reference>
<feature type="transmembrane region" description="Helical" evidence="2">
    <location>
        <begin position="58"/>
        <end position="83"/>
    </location>
</feature>
<evidence type="ECO:0000256" key="2">
    <source>
        <dbReference type="SAM" id="Phobius"/>
    </source>
</evidence>